<dbReference type="PANTHER" id="PTHR42892:SF1">
    <property type="entry name" value="GLUCOSAMINE-6-PHOSPHATE ISOMERASE"/>
    <property type="match status" value="1"/>
</dbReference>
<dbReference type="InterPro" id="IPR037171">
    <property type="entry name" value="NagB/RpiA_transferase-like"/>
</dbReference>
<dbReference type="Gene3D" id="3.40.50.10320">
    <property type="entry name" value="LmbE-like"/>
    <property type="match status" value="1"/>
</dbReference>
<dbReference type="OrthoDB" id="7663298at2759"/>
<sequence>MHFSKMQGQPNLTPVEQEFVRESQRQKHYASEHIPGVIEVANVAALGKLVSLRFLEWVSEHPAGVVSLPTGRTPEMFIAYLKHFRQNWKESSTQVELKLYGLGGLACFPDTSQLKFVQLDEFFPMHPDHKTSFTHYVRNLYFPLLDLKPENILTMDFVSAGVLPDDHNACASIFENGIVNVDLLRPAMADEEVEKRDEDRNDRWNAATDDKAVKDKKYDVQVAILAKAHSFAKKYEAQVRAWGGIGFWVGGIGPDGHIAFNMPGSSHNSQTRIVTLNYPTAAAASGDLGGIEFSRHKAALTIGLDTITFNKDAALIVMAAGEGKARVVAEAIESQPSTEIPATCLQSHPGARFYVSSGAASLLKERRTETLHRKIMERSLLDTDVDSTLVDLALRLNKRLVDLSEEDVGQDSRGALFLRPSTRKGPHASLQTLVEGTVRRLEGKISRGTVLARGRRILHTAPHHDDIMLSYHAALPDLMATNTHRFAYLTSGFHAVTNGYMLSILRPPHEDAAFLRERASLIFETPYPRVVEAFVAAHRERSTCLEAELESVLCLRQMSAIWEVTKVEALQQEVAGVVAFLTQQLPGDKSPVKIQLLKGAMRETEADRMWALRGVDPSQVKHLRSAFYTDDFFTPLPTIEEDAMPMVRMLEDFKPDIVTVAFDPEGTGPDTHYKVLQVVAQATRMYESADEMESVARSPSGLTVWGYRNVWFRFHMAEATVMAPVNDAGLAEMNDAFLTCFSTQKSASFPAPDYDGPFSHWSEASQRAQRQQLGVVLGEDFFVTHPDASVRASSGYVFLKEMDRDAFSKTATQLRGRMESDRGM</sequence>
<dbReference type="PANTHER" id="PTHR42892">
    <property type="entry name" value="GLUCOSAMINE-6-PHOSPHATE DEAMINASE-LIKE PROTEIN BT_0258-RELATED"/>
    <property type="match status" value="1"/>
</dbReference>
<organism evidence="1 2">
    <name type="scientific">Nannochloropsis gaditana</name>
    <dbReference type="NCBI Taxonomy" id="72520"/>
    <lineage>
        <taxon>Eukaryota</taxon>
        <taxon>Sar</taxon>
        <taxon>Stramenopiles</taxon>
        <taxon>Ochrophyta</taxon>
        <taxon>Eustigmatophyceae</taxon>
        <taxon>Eustigmatales</taxon>
        <taxon>Monodopsidaceae</taxon>
        <taxon>Nannochloropsis</taxon>
    </lineage>
</organism>
<proteinExistence type="predicted"/>
<keyword evidence="2" id="KW-1185">Reference proteome</keyword>
<dbReference type="SUPFAM" id="SSF100950">
    <property type="entry name" value="NagB/RpiA/CoA transferase-like"/>
    <property type="match status" value="1"/>
</dbReference>
<dbReference type="AlphaFoldDB" id="W7UC83"/>
<protein>
    <submittedName>
        <fullName evidence="1">Glucosamine-6-phosphate isomerase</fullName>
    </submittedName>
</protein>
<dbReference type="InterPro" id="IPR018321">
    <property type="entry name" value="Glucosamine6P_isomerase_CS"/>
</dbReference>
<evidence type="ECO:0000313" key="2">
    <source>
        <dbReference type="Proteomes" id="UP000019335"/>
    </source>
</evidence>
<evidence type="ECO:0000313" key="1">
    <source>
        <dbReference type="EMBL" id="EWM30386.1"/>
    </source>
</evidence>
<dbReference type="InterPro" id="IPR024078">
    <property type="entry name" value="LmbE-like_dom_sf"/>
</dbReference>
<dbReference type="PROSITE" id="PS01161">
    <property type="entry name" value="GLC_GALNAC_ISOMERASE"/>
    <property type="match status" value="1"/>
</dbReference>
<dbReference type="GO" id="GO:0004342">
    <property type="term" value="F:glucosamine-6-phosphate deaminase activity"/>
    <property type="evidence" value="ECO:0007669"/>
    <property type="project" value="InterPro"/>
</dbReference>
<dbReference type="InterPro" id="IPR052960">
    <property type="entry name" value="GlcN6P_deaminase-like"/>
</dbReference>
<name>W7UC83_9STRA</name>
<gene>
    <name evidence="1" type="ORF">Naga_100026g11</name>
</gene>
<dbReference type="EMBL" id="AZIL01000037">
    <property type="protein sequence ID" value="EWM30386.1"/>
    <property type="molecule type" value="Genomic_DNA"/>
</dbReference>
<keyword evidence="1" id="KW-0413">Isomerase</keyword>
<dbReference type="GO" id="GO:0006044">
    <property type="term" value="P:N-acetylglucosamine metabolic process"/>
    <property type="evidence" value="ECO:0007669"/>
    <property type="project" value="InterPro"/>
</dbReference>
<reference evidence="1 2" key="1">
    <citation type="journal article" date="2014" name="Mol. Plant">
        <title>Chromosome Scale Genome Assembly and Transcriptome Profiling of Nannochloropsis gaditana in Nitrogen Depletion.</title>
        <authorList>
            <person name="Corteggiani Carpinelli E."/>
            <person name="Telatin A."/>
            <person name="Vitulo N."/>
            <person name="Forcato C."/>
            <person name="D'Angelo M."/>
            <person name="Schiavon R."/>
            <person name="Vezzi A."/>
            <person name="Giacometti G.M."/>
            <person name="Morosinotto T."/>
            <person name="Valle G."/>
        </authorList>
    </citation>
    <scope>NUCLEOTIDE SEQUENCE [LARGE SCALE GENOMIC DNA]</scope>
    <source>
        <strain evidence="1 2">B-31</strain>
    </source>
</reference>
<dbReference type="Gene3D" id="3.40.50.1360">
    <property type="match status" value="1"/>
</dbReference>
<dbReference type="SUPFAM" id="SSF102588">
    <property type="entry name" value="LmbE-like"/>
    <property type="match status" value="1"/>
</dbReference>
<comment type="caution">
    <text evidence="1">The sequence shown here is derived from an EMBL/GenBank/DDBJ whole genome shotgun (WGS) entry which is preliminary data.</text>
</comment>
<dbReference type="GO" id="GO:0016853">
    <property type="term" value="F:isomerase activity"/>
    <property type="evidence" value="ECO:0007669"/>
    <property type="project" value="UniProtKB-KW"/>
</dbReference>
<dbReference type="Proteomes" id="UP000019335">
    <property type="component" value="Chromosome 1"/>
</dbReference>
<accession>W7UC83</accession>